<accession>A0AA88RE10</accession>
<dbReference type="InterPro" id="IPR006527">
    <property type="entry name" value="F-box-assoc_dom_typ1"/>
</dbReference>
<dbReference type="Proteomes" id="UP001187471">
    <property type="component" value="Unassembled WGS sequence"/>
</dbReference>
<evidence type="ECO:0000313" key="3">
    <source>
        <dbReference type="Proteomes" id="UP001187471"/>
    </source>
</evidence>
<reference evidence="2" key="1">
    <citation type="submission" date="2022-12" db="EMBL/GenBank/DDBJ databases">
        <title>Draft genome assemblies for two species of Escallonia (Escalloniales).</title>
        <authorList>
            <person name="Chanderbali A."/>
            <person name="Dervinis C."/>
            <person name="Anghel I."/>
            <person name="Soltis D."/>
            <person name="Soltis P."/>
            <person name="Zapata F."/>
        </authorList>
    </citation>
    <scope>NUCLEOTIDE SEQUENCE</scope>
    <source>
        <strain evidence="2">UCBG92.1500</strain>
        <tissue evidence="2">Leaf</tissue>
    </source>
</reference>
<dbReference type="PROSITE" id="PS50181">
    <property type="entry name" value="FBOX"/>
    <property type="match status" value="1"/>
</dbReference>
<dbReference type="Gene3D" id="1.20.1280.50">
    <property type="match status" value="1"/>
</dbReference>
<organism evidence="2 3">
    <name type="scientific">Escallonia rubra</name>
    <dbReference type="NCBI Taxonomy" id="112253"/>
    <lineage>
        <taxon>Eukaryota</taxon>
        <taxon>Viridiplantae</taxon>
        <taxon>Streptophyta</taxon>
        <taxon>Embryophyta</taxon>
        <taxon>Tracheophyta</taxon>
        <taxon>Spermatophyta</taxon>
        <taxon>Magnoliopsida</taxon>
        <taxon>eudicotyledons</taxon>
        <taxon>Gunneridae</taxon>
        <taxon>Pentapetalae</taxon>
        <taxon>asterids</taxon>
        <taxon>campanulids</taxon>
        <taxon>Escalloniales</taxon>
        <taxon>Escalloniaceae</taxon>
        <taxon>Escallonia</taxon>
    </lineage>
</organism>
<evidence type="ECO:0000313" key="2">
    <source>
        <dbReference type="EMBL" id="KAK2984428.1"/>
    </source>
</evidence>
<dbReference type="NCBIfam" id="TIGR01640">
    <property type="entry name" value="F_box_assoc_1"/>
    <property type="match status" value="1"/>
</dbReference>
<dbReference type="Pfam" id="PF07734">
    <property type="entry name" value="FBA_1"/>
    <property type="match status" value="1"/>
</dbReference>
<comment type="caution">
    <text evidence="2">The sequence shown here is derived from an EMBL/GenBank/DDBJ whole genome shotgun (WGS) entry which is preliminary data.</text>
</comment>
<dbReference type="SMART" id="SM00256">
    <property type="entry name" value="FBOX"/>
    <property type="match status" value="1"/>
</dbReference>
<evidence type="ECO:0000259" key="1">
    <source>
        <dbReference type="PROSITE" id="PS50181"/>
    </source>
</evidence>
<dbReference type="Pfam" id="PF00646">
    <property type="entry name" value="F-box"/>
    <property type="match status" value="1"/>
</dbReference>
<keyword evidence="3" id="KW-1185">Reference proteome</keyword>
<sequence length="375" mass="42547">MANVVNLPEDIIEDILTRLPASSVGRFRCVSKPWRARLSHPRFVKTHLSRSNKRARVLVLMFHNDIDLDGRLYSLDFDSKSRRNDSVGIAKELNLQADFRPHVRGSCNGLVPIVRGDNRSLLLFNPTTQESNELPVLPFANPPDSARGITYGLGHDSGTDDFKVVKLILQNGITVRLDIYETKSGCWRRLENSSFHSYYFVSGRDGIFVNGSLHWLAERKDLGECYMKIVAFDLVEEKLREMPVPSDCVPHCIGAVLVDLDGCLGIIFRSKDINNVWVMKEYGATGSWSRFATSNLRVLCSLGEGKILLNDYLTRYFWCNVQDTRSTEMRLCGLPQGRRYGYHLPLGTFVESLVSPNSSNANGIRRLMKSKRRDR</sequence>
<dbReference type="InterPro" id="IPR036047">
    <property type="entry name" value="F-box-like_dom_sf"/>
</dbReference>
<gene>
    <name evidence="2" type="ORF">RJ640_014834</name>
</gene>
<dbReference type="InterPro" id="IPR017451">
    <property type="entry name" value="F-box-assoc_interact_dom"/>
</dbReference>
<feature type="domain" description="F-box" evidence="1">
    <location>
        <begin position="1"/>
        <end position="47"/>
    </location>
</feature>
<dbReference type="AlphaFoldDB" id="A0AA88RE10"/>
<dbReference type="InterPro" id="IPR001810">
    <property type="entry name" value="F-box_dom"/>
</dbReference>
<protein>
    <recommendedName>
        <fullName evidence="1">F-box domain-containing protein</fullName>
    </recommendedName>
</protein>
<name>A0AA88RE10_9ASTE</name>
<dbReference type="CDD" id="cd22157">
    <property type="entry name" value="F-box_AtFBW1-like"/>
    <property type="match status" value="1"/>
</dbReference>
<dbReference type="SUPFAM" id="SSF81383">
    <property type="entry name" value="F-box domain"/>
    <property type="match status" value="1"/>
</dbReference>
<dbReference type="InterPro" id="IPR050796">
    <property type="entry name" value="SCF_F-box_component"/>
</dbReference>
<dbReference type="PANTHER" id="PTHR31672:SF13">
    <property type="entry name" value="F-BOX PROTEIN CPR30-LIKE"/>
    <property type="match status" value="1"/>
</dbReference>
<dbReference type="PANTHER" id="PTHR31672">
    <property type="entry name" value="BNACNNG10540D PROTEIN"/>
    <property type="match status" value="1"/>
</dbReference>
<dbReference type="EMBL" id="JAVXUO010001230">
    <property type="protein sequence ID" value="KAK2984428.1"/>
    <property type="molecule type" value="Genomic_DNA"/>
</dbReference>
<proteinExistence type="predicted"/>